<dbReference type="EMBL" id="AAXF02000054">
    <property type="protein sequence ID" value="EDO08756.1"/>
    <property type="molecule type" value="Genomic_DNA"/>
</dbReference>
<accession>A0AAN3A253</accession>
<name>A0AAN3A253_BACO1</name>
<comment type="caution">
    <text evidence="1">The sequence shown here is derived from an EMBL/GenBank/DDBJ whole genome shotgun (WGS) entry which is preliminary data.</text>
</comment>
<reference evidence="1 2" key="1">
    <citation type="submission" date="2007-03" db="EMBL/GenBank/DDBJ databases">
        <authorList>
            <person name="Fulton L."/>
            <person name="Clifton S."/>
            <person name="Fulton B."/>
            <person name="Xu J."/>
            <person name="Minx P."/>
            <person name="Pepin K.H."/>
            <person name="Johnson M."/>
            <person name="Thiruvilangam P."/>
            <person name="Bhonagiri V."/>
            <person name="Nash W.E."/>
            <person name="Mardis E.R."/>
            <person name="Wilson R.K."/>
        </authorList>
    </citation>
    <scope>NUCLEOTIDE SEQUENCE [LARGE SCALE GENOMIC DNA]</scope>
    <source>
        <strain evidence="2">ATCC 8483 / DSM 1896 / JCM 5824 / BCRC 10623 / CCUG 4943 / NCTC 11153</strain>
    </source>
</reference>
<proteinExistence type="predicted"/>
<dbReference type="AlphaFoldDB" id="A0AAN3A253"/>
<reference evidence="2" key="2">
    <citation type="submission" date="2007-04" db="EMBL/GenBank/DDBJ databases">
        <title>Draft genome sequence of Bacteroides ovatus (ATCC 8483).</title>
        <authorList>
            <person name="Sudarsanam P."/>
            <person name="Ley R."/>
            <person name="Guruge J."/>
            <person name="Turnbaugh P.J."/>
            <person name="Mahowald M."/>
            <person name="Liep D."/>
            <person name="Gordon J."/>
        </authorList>
    </citation>
    <scope>NUCLEOTIDE SEQUENCE [LARGE SCALE GENOMIC DNA]</scope>
    <source>
        <strain evidence="2">ATCC 8483 / DSM 1896 / JCM 5824 / BCRC 10623 / CCUG 4943 / NCTC 11153</strain>
    </source>
</reference>
<evidence type="ECO:0000313" key="1">
    <source>
        <dbReference type="EMBL" id="EDO08756.1"/>
    </source>
</evidence>
<organism evidence="1 2">
    <name type="scientific">Bacteroides ovatus (strain ATCC 8483 / DSM 1896 / JCM 5824 / BCRC 10623 / CCUG 4943 / NCTC 11153)</name>
    <dbReference type="NCBI Taxonomy" id="411476"/>
    <lineage>
        <taxon>Bacteria</taxon>
        <taxon>Pseudomonadati</taxon>
        <taxon>Bacteroidota</taxon>
        <taxon>Bacteroidia</taxon>
        <taxon>Bacteroidales</taxon>
        <taxon>Bacteroidaceae</taxon>
        <taxon>Bacteroides</taxon>
    </lineage>
</organism>
<sequence>MFRAVKRLVSTLETKSFKPQNTLFQAYETAVSRLETKSIPC</sequence>
<evidence type="ECO:0000313" key="2">
    <source>
        <dbReference type="Proteomes" id="UP000005475"/>
    </source>
</evidence>
<dbReference type="Proteomes" id="UP000005475">
    <property type="component" value="Unassembled WGS sequence"/>
</dbReference>
<protein>
    <submittedName>
        <fullName evidence="1">Uncharacterized protein</fullName>
    </submittedName>
</protein>
<gene>
    <name evidence="1" type="ORF">BACOVA_04611</name>
</gene>